<dbReference type="PROSITE" id="PS01125">
    <property type="entry name" value="ROK"/>
    <property type="match status" value="1"/>
</dbReference>
<accession>A0A2Z5G0M2</accession>
<keyword evidence="3" id="KW-1185">Reference proteome</keyword>
<organism evidence="2 3">
    <name type="scientific">Acidisarcina polymorpha</name>
    <dbReference type="NCBI Taxonomy" id="2211140"/>
    <lineage>
        <taxon>Bacteria</taxon>
        <taxon>Pseudomonadati</taxon>
        <taxon>Acidobacteriota</taxon>
        <taxon>Terriglobia</taxon>
        <taxon>Terriglobales</taxon>
        <taxon>Acidobacteriaceae</taxon>
        <taxon>Acidisarcina</taxon>
    </lineage>
</organism>
<sequence>MQRVFAGVDIGGTKTAVVLSFEPPRTVARLSFPTRPEQGPNMAVGKIIASLREALASQSITMAQVAAIGVSCGGPLDPARGIIQCPPNLSTWKNVPICALLEEEFRVPCFLENDANAGALAEARFGAGRGSENLIFLTMGTGLGAGLILNGQLYRGASNAAGEIGHVRLTEDGPVGFGKAGTVEGWASGGGMAQVAQMFLNAAVIRGESSLLLDTSGQSPANVTALDVAEALRAGDSVAQAIVRATGERLGEAMAILVDLLNPECIVIGGLATRFGEVLLGPARDVVSREALRSSAAKCRIVSAGLGEQIGDVASLCVAVRAFTYRHKPSLVE</sequence>
<dbReference type="Pfam" id="PF00480">
    <property type="entry name" value="ROK"/>
    <property type="match status" value="1"/>
</dbReference>
<reference evidence="2 3" key="1">
    <citation type="journal article" date="2018" name="Front. Microbiol.">
        <title>Hydrolytic Capabilities as a Key to Environmental Success: Chitinolytic and Cellulolytic Acidobacteria From Acidic Sub-arctic Soils and Boreal Peatlands.</title>
        <authorList>
            <person name="Belova S.E."/>
            <person name="Ravin N.V."/>
            <person name="Pankratov T.A."/>
            <person name="Rakitin A.L."/>
            <person name="Ivanova A.A."/>
            <person name="Beletsky A.V."/>
            <person name="Mardanov A.V."/>
            <person name="Sinninghe Damste J.S."/>
            <person name="Dedysh S.N."/>
        </authorList>
    </citation>
    <scope>NUCLEOTIDE SEQUENCE [LARGE SCALE GENOMIC DNA]</scope>
    <source>
        <strain evidence="2 3">SBC82</strain>
    </source>
</reference>
<protein>
    <submittedName>
        <fullName evidence="2">Transcriptional repressor/ROK family</fullName>
    </submittedName>
</protein>
<gene>
    <name evidence="2" type="ORF">ACPOL_3414</name>
</gene>
<dbReference type="InterPro" id="IPR043129">
    <property type="entry name" value="ATPase_NBD"/>
</dbReference>
<comment type="similarity">
    <text evidence="1">Belongs to the ROK (NagC/XylR) family.</text>
</comment>
<name>A0A2Z5G0M2_9BACT</name>
<proteinExistence type="inferred from homology"/>
<dbReference type="EMBL" id="CP030840">
    <property type="protein sequence ID" value="AXC12701.1"/>
    <property type="molecule type" value="Genomic_DNA"/>
</dbReference>
<dbReference type="Gene3D" id="3.30.420.40">
    <property type="match status" value="2"/>
</dbReference>
<dbReference type="InterPro" id="IPR049874">
    <property type="entry name" value="ROK_cs"/>
</dbReference>
<dbReference type="PANTHER" id="PTHR18964:SF149">
    <property type="entry name" value="BIFUNCTIONAL UDP-N-ACETYLGLUCOSAMINE 2-EPIMERASE_N-ACETYLMANNOSAMINE KINASE"/>
    <property type="match status" value="1"/>
</dbReference>
<dbReference type="SUPFAM" id="SSF53067">
    <property type="entry name" value="Actin-like ATPase domain"/>
    <property type="match status" value="1"/>
</dbReference>
<evidence type="ECO:0000313" key="2">
    <source>
        <dbReference type="EMBL" id="AXC12701.1"/>
    </source>
</evidence>
<dbReference type="RefSeq" id="WP_114207842.1">
    <property type="nucleotide sequence ID" value="NZ_CP030840.1"/>
</dbReference>
<dbReference type="InterPro" id="IPR000600">
    <property type="entry name" value="ROK"/>
</dbReference>
<dbReference type="PANTHER" id="PTHR18964">
    <property type="entry name" value="ROK (REPRESSOR, ORF, KINASE) FAMILY"/>
    <property type="match status" value="1"/>
</dbReference>
<dbReference type="KEGG" id="abas:ACPOL_3414"/>
<dbReference type="OrthoDB" id="9795247at2"/>
<dbReference type="AlphaFoldDB" id="A0A2Z5G0M2"/>
<dbReference type="CDD" id="cd23763">
    <property type="entry name" value="ASKHA_ATPase_ROK"/>
    <property type="match status" value="1"/>
</dbReference>
<evidence type="ECO:0000313" key="3">
    <source>
        <dbReference type="Proteomes" id="UP000253606"/>
    </source>
</evidence>
<evidence type="ECO:0000256" key="1">
    <source>
        <dbReference type="ARBA" id="ARBA00006479"/>
    </source>
</evidence>
<dbReference type="Proteomes" id="UP000253606">
    <property type="component" value="Chromosome"/>
</dbReference>